<evidence type="ECO:0000256" key="4">
    <source>
        <dbReference type="ARBA" id="ARBA00022679"/>
    </source>
</evidence>
<dbReference type="InterPro" id="IPR004105">
    <property type="entry name" value="CheA-like_dim"/>
</dbReference>
<dbReference type="InterPro" id="IPR004358">
    <property type="entry name" value="Sig_transdc_His_kin-like_C"/>
</dbReference>
<dbReference type="Pfam" id="PF01584">
    <property type="entry name" value="CheW"/>
    <property type="match status" value="1"/>
</dbReference>
<dbReference type="InterPro" id="IPR002545">
    <property type="entry name" value="CheW-lke_dom"/>
</dbReference>
<feature type="region of interest" description="Disordered" evidence="9">
    <location>
        <begin position="619"/>
        <end position="646"/>
    </location>
</feature>
<evidence type="ECO:0000256" key="8">
    <source>
        <dbReference type="PROSITE-ProRule" id="PRU00169"/>
    </source>
</evidence>
<keyword evidence="3 8" id="KW-0597">Phosphoprotein</keyword>
<dbReference type="SMART" id="SM00073">
    <property type="entry name" value="HPT"/>
    <property type="match status" value="1"/>
</dbReference>
<dbReference type="SMART" id="SM01231">
    <property type="entry name" value="H-kinase_dim"/>
    <property type="match status" value="1"/>
</dbReference>
<comment type="caution">
    <text evidence="14">The sequence shown here is derived from an EMBL/GenBank/DDBJ whole genome shotgun (WGS) entry which is preliminary data.</text>
</comment>
<feature type="compositionally biased region" description="Polar residues" evidence="9">
    <location>
        <begin position="750"/>
        <end position="759"/>
    </location>
</feature>
<evidence type="ECO:0000256" key="3">
    <source>
        <dbReference type="ARBA" id="ARBA00022553"/>
    </source>
</evidence>
<dbReference type="SUPFAM" id="SSF47226">
    <property type="entry name" value="Histidine-containing phosphotransfer domain, HPT domain"/>
    <property type="match status" value="1"/>
</dbReference>
<dbReference type="Gene3D" id="3.40.50.2300">
    <property type="match status" value="1"/>
</dbReference>
<evidence type="ECO:0000259" key="11">
    <source>
        <dbReference type="PROSITE" id="PS50110"/>
    </source>
</evidence>
<dbReference type="SUPFAM" id="SSF50341">
    <property type="entry name" value="CheW-like"/>
    <property type="match status" value="1"/>
</dbReference>
<organism evidence="14 15">
    <name type="scientific">Laspinema olomoucense D3b</name>
    <dbReference type="NCBI Taxonomy" id="2953688"/>
    <lineage>
        <taxon>Bacteria</taxon>
        <taxon>Bacillati</taxon>
        <taxon>Cyanobacteriota</taxon>
        <taxon>Cyanophyceae</taxon>
        <taxon>Oscillatoriophycideae</taxon>
        <taxon>Oscillatoriales</taxon>
        <taxon>Laspinemataceae</taxon>
        <taxon>Laspinema</taxon>
        <taxon>Laspinema olomoucense</taxon>
    </lineage>
</organism>
<evidence type="ECO:0000256" key="6">
    <source>
        <dbReference type="ARBA" id="ARBA00023012"/>
    </source>
</evidence>
<keyword evidence="15" id="KW-1185">Reference proteome</keyword>
<dbReference type="Pfam" id="PF00072">
    <property type="entry name" value="Response_reg"/>
    <property type="match status" value="1"/>
</dbReference>
<dbReference type="SUPFAM" id="SSF55874">
    <property type="entry name" value="ATPase domain of HSP90 chaperone/DNA topoisomerase II/histidine kinase"/>
    <property type="match status" value="1"/>
</dbReference>
<dbReference type="PANTHER" id="PTHR43395:SF1">
    <property type="entry name" value="CHEMOTAXIS PROTEIN CHEA"/>
    <property type="match status" value="1"/>
</dbReference>
<dbReference type="SUPFAM" id="SSF52172">
    <property type="entry name" value="CheY-like"/>
    <property type="match status" value="1"/>
</dbReference>
<gene>
    <name evidence="14" type="ORF">NG792_16330</name>
</gene>
<feature type="modified residue" description="Phosphohistidine" evidence="7">
    <location>
        <position position="49"/>
    </location>
</feature>
<dbReference type="Proteomes" id="UP001525961">
    <property type="component" value="Unassembled WGS sequence"/>
</dbReference>
<dbReference type="Gene3D" id="2.30.30.40">
    <property type="entry name" value="SH3 Domains"/>
    <property type="match status" value="1"/>
</dbReference>
<feature type="region of interest" description="Disordered" evidence="9">
    <location>
        <begin position="456"/>
        <end position="478"/>
    </location>
</feature>
<proteinExistence type="predicted"/>
<feature type="domain" description="Response regulatory" evidence="11">
    <location>
        <begin position="1452"/>
        <end position="1569"/>
    </location>
</feature>
<comment type="catalytic activity">
    <reaction evidence="1">
        <text>ATP + protein L-histidine = ADP + protein N-phospho-L-histidine.</text>
        <dbReference type="EC" id="2.7.13.3"/>
    </reaction>
</comment>
<evidence type="ECO:0000259" key="13">
    <source>
        <dbReference type="PROSITE" id="PS50894"/>
    </source>
</evidence>
<keyword evidence="4" id="KW-0808">Transferase</keyword>
<dbReference type="EMBL" id="JAMXFA010000021">
    <property type="protein sequence ID" value="MCT7979280.1"/>
    <property type="molecule type" value="Genomic_DNA"/>
</dbReference>
<dbReference type="InterPro" id="IPR003594">
    <property type="entry name" value="HATPase_dom"/>
</dbReference>
<feature type="region of interest" description="Disordered" evidence="9">
    <location>
        <begin position="696"/>
        <end position="780"/>
    </location>
</feature>
<dbReference type="Gene3D" id="3.30.565.10">
    <property type="entry name" value="Histidine kinase-like ATPase, C-terminal domain"/>
    <property type="match status" value="1"/>
</dbReference>
<dbReference type="InterPro" id="IPR005467">
    <property type="entry name" value="His_kinase_dom"/>
</dbReference>
<dbReference type="PROSITE" id="PS50894">
    <property type="entry name" value="HPT"/>
    <property type="match status" value="1"/>
</dbReference>
<dbReference type="InterPro" id="IPR008207">
    <property type="entry name" value="Sig_transdc_His_kin_Hpt_dom"/>
</dbReference>
<dbReference type="CDD" id="cd00088">
    <property type="entry name" value="HPT"/>
    <property type="match status" value="1"/>
</dbReference>
<evidence type="ECO:0000313" key="14">
    <source>
        <dbReference type="EMBL" id="MCT7979280.1"/>
    </source>
</evidence>
<evidence type="ECO:0000259" key="12">
    <source>
        <dbReference type="PROSITE" id="PS50851"/>
    </source>
</evidence>
<dbReference type="PROSITE" id="PS50110">
    <property type="entry name" value="RESPONSE_REGULATORY"/>
    <property type="match status" value="1"/>
</dbReference>
<accession>A0ABT2ND64</accession>
<sequence>MQPEQRERIMGYFIEEATEHLNTIEQGLQNLSIAVQDPSVLAELFRAAHSVKGGAGMLELGAIQQIAHKLEDEFKVLQDVQVEVDSTLSSLFLRVFRGLQDTVALIRVPGPLDEAKGAAICAEVQPAIAQLHKHLAQLVQEQESPSAFVTRTQKRIQMGGELTRLQSPPKHRGAEEDSAKQLIFKSDVSRLLQEMVHLLKQGENPERQERMQQICRQWIRAGEQFDLKLWCHLIEQVATAIATPEYSYRVLAPILIKEIQKAREQVLCGHAEAITVSPELERLLRPQQQPATSSAIPILSETTHTDSKFNPMPNNVSNSDHNQRTSQGRDSTRKKNPDAENNQTWSEDKRGSKPTYNSGPEVGAAELNTLADLFEGESSYFDENWEGEEVVEEANTGEGTREALLPDPGELLSNTNDFDDLLFEPPSGNRTPMSSPENDEEDLGNLFGLEGFVEMEDSSISEPPRSPTPVEPLKSSSQKLDDLGNLFEEVATEELKEPDDWEQMWDDEPLDAVTEMNPPEPEAEFSLEIADDSEFRDLLEINGFESGTEAGGDRFEPQLATEIPIDEEDFDNLFGETGEDEDASLNLTSSEESMDWFDSEPSESAAIEDDLTDLFELDRAPSPSIQAAKEPVGQGKAARTSGQSDEFWLDFEETDSEPQSDVLEALDGLFDDEPPRAIAELDLLEDSSLDSELFGEELAAGDDNYNLFEESQSNLDGEDWNWDPESSEDPEDTSDFYQNLESLFDEPTGRSPNLDVNQTSPPPQGPSKATGSGSGFSSSTEVNLDFESLFGEEPSVSVMGDLGQATPVAISAPIRERLDLPPEPKLTQGADVFTELDYLLAMGPLKASFEELEILLNPVSSQKPGATSPSTAVAALPTTYPNSLTSSSGFPKSDPDTTASDDWATLTKLIETPGTGSHESGGRAPRRGGFEQTMRVPVRQLDNLSNLVGELVVNRNSIEQNQERMRQFLDNLLHQVSQLTDVGQRMQDLYERSLLEISLLASRQNYHFMVGNSNSHKDQGNGGSDWSALEMDRFTPFHSLSQDILELIVRVRESASDIEFLVDETEQVTRQLRQVTTQLQEGLTRSRMVPFAQTADRLPRGVRDNAIKFGKQVELQVEGRETLIDKMILEQLSDPMTHLVNNALAHGVETPEERRKKGKPPVGRIVVRAFHQGNQTVISVSDDGAGIDSEKVKAKALQRGLISPEVAKIMTRLDVYDLLFMPGFSTRDQADDLAGRGVGMDVVRTCLSAIRGVVTIDSTMGKGTTFTIRLPLTLSISKALCCISDRARIAFPMDGVEDMIDVPRDRIKTKEDGQTFIPWRDTMLPFRHLRELLVYNRHLGRGVVYGANPEEDIISVVVLRSAGNFLALQVDQVLGEQEIVIKQLEGPVPKPVGVAGATVMGDGRIVAIADVLELLDLAAGRLRREGTGTLWEDALGNRIQPEPEIEAVIDPTVLIVDDSITVRELLSMTFNKAGYRVEQARDGQEAWEKMRSGLPCDLVFCDIEMPRMDGLELLSRMQKDPQLTTLPIAMLTSRGADKHRQMAIQMGASGYFTKPYLEESLLEAAGRMLKGEKLVSLKAEAGV</sequence>
<keyword evidence="5" id="KW-0418">Kinase</keyword>
<feature type="region of interest" description="Disordered" evidence="9">
    <location>
        <begin position="390"/>
        <end position="444"/>
    </location>
</feature>
<dbReference type="InterPro" id="IPR036097">
    <property type="entry name" value="HisK_dim/P_sf"/>
</dbReference>
<dbReference type="Pfam" id="PF02518">
    <property type="entry name" value="HATPase_c"/>
    <property type="match status" value="1"/>
</dbReference>
<dbReference type="InterPro" id="IPR036890">
    <property type="entry name" value="HATPase_C_sf"/>
</dbReference>
<evidence type="ECO:0000256" key="9">
    <source>
        <dbReference type="SAM" id="MobiDB-lite"/>
    </source>
</evidence>
<dbReference type="CDD" id="cd16916">
    <property type="entry name" value="HATPase_CheA-like"/>
    <property type="match status" value="1"/>
</dbReference>
<evidence type="ECO:0000256" key="7">
    <source>
        <dbReference type="PROSITE-ProRule" id="PRU00110"/>
    </source>
</evidence>
<dbReference type="CDD" id="cd00731">
    <property type="entry name" value="CheA_reg"/>
    <property type="match status" value="1"/>
</dbReference>
<dbReference type="SUPFAM" id="SSF47384">
    <property type="entry name" value="Homodimeric domain of signal transducing histidine kinase"/>
    <property type="match status" value="1"/>
</dbReference>
<dbReference type="InterPro" id="IPR001789">
    <property type="entry name" value="Sig_transdc_resp-reg_receiver"/>
</dbReference>
<dbReference type="SMART" id="SM00448">
    <property type="entry name" value="REC"/>
    <property type="match status" value="1"/>
</dbReference>
<feature type="compositionally biased region" description="Acidic residues" evidence="9">
    <location>
        <begin position="716"/>
        <end position="734"/>
    </location>
</feature>
<dbReference type="Gene3D" id="1.20.120.160">
    <property type="entry name" value="HPT domain"/>
    <property type="match status" value="1"/>
</dbReference>
<dbReference type="SMART" id="SM00260">
    <property type="entry name" value="CheW"/>
    <property type="match status" value="1"/>
</dbReference>
<dbReference type="PROSITE" id="PS50109">
    <property type="entry name" value="HIS_KIN"/>
    <property type="match status" value="1"/>
</dbReference>
<feature type="region of interest" description="Disordered" evidence="9">
    <location>
        <begin position="304"/>
        <end position="362"/>
    </location>
</feature>
<feature type="domain" description="HPt" evidence="13">
    <location>
        <begin position="2"/>
        <end position="106"/>
    </location>
</feature>
<evidence type="ECO:0000313" key="15">
    <source>
        <dbReference type="Proteomes" id="UP001525961"/>
    </source>
</evidence>
<evidence type="ECO:0000256" key="1">
    <source>
        <dbReference type="ARBA" id="ARBA00000085"/>
    </source>
</evidence>
<keyword evidence="6" id="KW-0902">Two-component regulatory system</keyword>
<dbReference type="InterPro" id="IPR037006">
    <property type="entry name" value="CheA-like_homodim_sf"/>
</dbReference>
<name>A0ABT2ND64_9CYAN</name>
<dbReference type="InterPro" id="IPR036641">
    <property type="entry name" value="HPT_dom_sf"/>
</dbReference>
<dbReference type="InterPro" id="IPR051315">
    <property type="entry name" value="Bact_Chemotaxis_CheA"/>
</dbReference>
<dbReference type="PANTHER" id="PTHR43395">
    <property type="entry name" value="SENSOR HISTIDINE KINASE CHEA"/>
    <property type="match status" value="1"/>
</dbReference>
<dbReference type="SMART" id="SM00387">
    <property type="entry name" value="HATPase_c"/>
    <property type="match status" value="1"/>
</dbReference>
<reference evidence="14 15" key="1">
    <citation type="journal article" date="2022" name="Front. Microbiol.">
        <title>High genomic differentiation and limited gene flow indicate recent cryptic speciation within the genus Laspinema (cyanobacteria).</title>
        <authorList>
            <person name="Stanojkovic A."/>
            <person name="Skoupy S."/>
            <person name="Skaloud P."/>
            <person name="Dvorak P."/>
        </authorList>
    </citation>
    <scope>NUCLEOTIDE SEQUENCE [LARGE SCALE GENOMIC DNA]</scope>
    <source>
        <strain evidence="14 15">D3b</strain>
    </source>
</reference>
<dbReference type="EC" id="2.7.13.3" evidence="2"/>
<evidence type="ECO:0000256" key="5">
    <source>
        <dbReference type="ARBA" id="ARBA00022777"/>
    </source>
</evidence>
<feature type="modified residue" description="4-aspartylphosphate" evidence="8">
    <location>
        <position position="1502"/>
    </location>
</feature>
<dbReference type="Gene3D" id="1.10.287.560">
    <property type="entry name" value="Histidine kinase CheA-like, homodimeric domain"/>
    <property type="match status" value="1"/>
</dbReference>
<evidence type="ECO:0000259" key="10">
    <source>
        <dbReference type="PROSITE" id="PS50109"/>
    </source>
</evidence>
<evidence type="ECO:0000256" key="2">
    <source>
        <dbReference type="ARBA" id="ARBA00012438"/>
    </source>
</evidence>
<dbReference type="PROSITE" id="PS50851">
    <property type="entry name" value="CHEW"/>
    <property type="match status" value="1"/>
</dbReference>
<dbReference type="PRINTS" id="PR00344">
    <property type="entry name" value="BCTRLSENSOR"/>
</dbReference>
<protein>
    <recommendedName>
        <fullName evidence="2">histidine kinase</fullName>
        <ecNumber evidence="2">2.7.13.3</ecNumber>
    </recommendedName>
</protein>
<feature type="domain" description="CheW-like" evidence="12">
    <location>
        <begin position="1275"/>
        <end position="1420"/>
    </location>
</feature>
<feature type="domain" description="Histidine kinase" evidence="10">
    <location>
        <begin position="1028"/>
        <end position="1274"/>
    </location>
</feature>
<dbReference type="Pfam" id="PF02895">
    <property type="entry name" value="H-kinase_dim"/>
    <property type="match status" value="1"/>
</dbReference>
<feature type="compositionally biased region" description="Polar residues" evidence="9">
    <location>
        <begin position="312"/>
        <end position="329"/>
    </location>
</feature>
<dbReference type="InterPro" id="IPR036061">
    <property type="entry name" value="CheW-like_dom_sf"/>
</dbReference>
<feature type="region of interest" description="Disordered" evidence="9">
    <location>
        <begin position="910"/>
        <end position="932"/>
    </location>
</feature>
<dbReference type="Pfam" id="PF01627">
    <property type="entry name" value="Hpt"/>
    <property type="match status" value="1"/>
</dbReference>
<dbReference type="InterPro" id="IPR011006">
    <property type="entry name" value="CheY-like_superfamily"/>
</dbReference>